<dbReference type="SMART" id="SM00855">
    <property type="entry name" value="PGAM"/>
    <property type="match status" value="1"/>
</dbReference>
<sequence length="280" mass="31478">MSDPSGEPSGDWVNQPLTIFPPALILIRTAEALHNLDEEHKNTRDPGLTPEGIAQCQRLREHLQTILSGHIVNRIVVSPMRRCMETALHALDWLHDEGVPIEANALWQEMYKKPCYTGRPVEELQADKTFDRIDFSYLDPVWPDKSTRTYFHSRRCILERGQRAIHDLTGRGDGIVIAVSHNGFMRTGLTGRWTANGDYRVYSLVHSFRLNRLSWLPFSGYGVIEHDGMEAGAMGRSSTMQININALAADATFLPSDETFAPVDGSFAPVDESFTLVDEN</sequence>
<dbReference type="Proteomes" id="UP001303160">
    <property type="component" value="Unassembled WGS sequence"/>
</dbReference>
<dbReference type="InterPro" id="IPR029033">
    <property type="entry name" value="His_PPase_superfam"/>
</dbReference>
<dbReference type="GO" id="GO:0016791">
    <property type="term" value="F:phosphatase activity"/>
    <property type="evidence" value="ECO:0007669"/>
    <property type="project" value="TreeGrafter"/>
</dbReference>
<protein>
    <submittedName>
        <fullName evidence="1">Phosphoglycerate mutase</fullName>
    </submittedName>
</protein>
<dbReference type="InterPro" id="IPR050275">
    <property type="entry name" value="PGM_Phosphatase"/>
</dbReference>
<reference evidence="1" key="2">
    <citation type="submission" date="2023-05" db="EMBL/GenBank/DDBJ databases">
        <authorList>
            <consortium name="Lawrence Berkeley National Laboratory"/>
            <person name="Steindorff A."/>
            <person name="Hensen N."/>
            <person name="Bonometti L."/>
            <person name="Westerberg I."/>
            <person name="Brannstrom I.O."/>
            <person name="Guillou S."/>
            <person name="Cros-Aarteil S."/>
            <person name="Calhoun S."/>
            <person name="Haridas S."/>
            <person name="Kuo A."/>
            <person name="Mondo S."/>
            <person name="Pangilinan J."/>
            <person name="Riley R."/>
            <person name="Labutti K."/>
            <person name="Andreopoulos B."/>
            <person name="Lipzen A."/>
            <person name="Chen C."/>
            <person name="Yanf M."/>
            <person name="Daum C."/>
            <person name="Ng V."/>
            <person name="Clum A."/>
            <person name="Ohm R."/>
            <person name="Martin F."/>
            <person name="Silar P."/>
            <person name="Natvig D."/>
            <person name="Lalanne C."/>
            <person name="Gautier V."/>
            <person name="Ament-Velasquez S.L."/>
            <person name="Kruys A."/>
            <person name="Hutchinson M.I."/>
            <person name="Powell A.J."/>
            <person name="Barry K."/>
            <person name="Miller A.N."/>
            <person name="Grigoriev I.V."/>
            <person name="Debuchy R."/>
            <person name="Gladieux P."/>
            <person name="Thoren M.H."/>
            <person name="Johannesson H."/>
        </authorList>
    </citation>
    <scope>NUCLEOTIDE SEQUENCE</scope>
    <source>
        <strain evidence="1">CBS 315.58</strain>
    </source>
</reference>
<gene>
    <name evidence="1" type="ORF">QBC40DRAFT_292755</name>
</gene>
<evidence type="ECO:0000313" key="1">
    <source>
        <dbReference type="EMBL" id="KAK4204581.1"/>
    </source>
</evidence>
<comment type="caution">
    <text evidence="1">The sequence shown here is derived from an EMBL/GenBank/DDBJ whole genome shotgun (WGS) entry which is preliminary data.</text>
</comment>
<reference evidence="1" key="1">
    <citation type="journal article" date="2023" name="Mol. Phylogenet. Evol.">
        <title>Genome-scale phylogeny and comparative genomics of the fungal order Sordariales.</title>
        <authorList>
            <person name="Hensen N."/>
            <person name="Bonometti L."/>
            <person name="Westerberg I."/>
            <person name="Brannstrom I.O."/>
            <person name="Guillou S."/>
            <person name="Cros-Aarteil S."/>
            <person name="Calhoun S."/>
            <person name="Haridas S."/>
            <person name="Kuo A."/>
            <person name="Mondo S."/>
            <person name="Pangilinan J."/>
            <person name="Riley R."/>
            <person name="LaButti K."/>
            <person name="Andreopoulos B."/>
            <person name="Lipzen A."/>
            <person name="Chen C."/>
            <person name="Yan M."/>
            <person name="Daum C."/>
            <person name="Ng V."/>
            <person name="Clum A."/>
            <person name="Steindorff A."/>
            <person name="Ohm R.A."/>
            <person name="Martin F."/>
            <person name="Silar P."/>
            <person name="Natvig D.O."/>
            <person name="Lalanne C."/>
            <person name="Gautier V."/>
            <person name="Ament-Velasquez S.L."/>
            <person name="Kruys A."/>
            <person name="Hutchinson M.I."/>
            <person name="Powell A.J."/>
            <person name="Barry K."/>
            <person name="Miller A.N."/>
            <person name="Grigoriev I.V."/>
            <person name="Debuchy R."/>
            <person name="Gladieux P."/>
            <person name="Hiltunen Thoren M."/>
            <person name="Johannesson H."/>
        </authorList>
    </citation>
    <scope>NUCLEOTIDE SEQUENCE</scope>
    <source>
        <strain evidence="1">CBS 315.58</strain>
    </source>
</reference>
<dbReference type="Gene3D" id="3.40.50.1240">
    <property type="entry name" value="Phosphoglycerate mutase-like"/>
    <property type="match status" value="1"/>
</dbReference>
<proteinExistence type="predicted"/>
<name>A0AAN6XQC6_9PEZI</name>
<dbReference type="AlphaFoldDB" id="A0AAN6XQC6"/>
<accession>A0AAN6XQC6</accession>
<keyword evidence="2" id="KW-1185">Reference proteome</keyword>
<dbReference type="PANTHER" id="PTHR48100:SF24">
    <property type="entry name" value="PHOSPHOGLYCERATE MUTASE"/>
    <property type="match status" value="1"/>
</dbReference>
<dbReference type="GO" id="GO:0005737">
    <property type="term" value="C:cytoplasm"/>
    <property type="evidence" value="ECO:0007669"/>
    <property type="project" value="TreeGrafter"/>
</dbReference>
<dbReference type="InterPro" id="IPR013078">
    <property type="entry name" value="His_Pase_superF_clade-1"/>
</dbReference>
<dbReference type="SUPFAM" id="SSF53254">
    <property type="entry name" value="Phosphoglycerate mutase-like"/>
    <property type="match status" value="1"/>
</dbReference>
<dbReference type="Pfam" id="PF00300">
    <property type="entry name" value="His_Phos_1"/>
    <property type="match status" value="1"/>
</dbReference>
<dbReference type="CDD" id="cd07067">
    <property type="entry name" value="HP_PGM_like"/>
    <property type="match status" value="1"/>
</dbReference>
<organism evidence="1 2">
    <name type="scientific">Triangularia verruculosa</name>
    <dbReference type="NCBI Taxonomy" id="2587418"/>
    <lineage>
        <taxon>Eukaryota</taxon>
        <taxon>Fungi</taxon>
        <taxon>Dikarya</taxon>
        <taxon>Ascomycota</taxon>
        <taxon>Pezizomycotina</taxon>
        <taxon>Sordariomycetes</taxon>
        <taxon>Sordariomycetidae</taxon>
        <taxon>Sordariales</taxon>
        <taxon>Podosporaceae</taxon>
        <taxon>Triangularia</taxon>
    </lineage>
</organism>
<dbReference type="PANTHER" id="PTHR48100">
    <property type="entry name" value="BROAD-SPECIFICITY PHOSPHATASE YOR283W-RELATED"/>
    <property type="match status" value="1"/>
</dbReference>
<dbReference type="EMBL" id="MU863881">
    <property type="protein sequence ID" value="KAK4204581.1"/>
    <property type="molecule type" value="Genomic_DNA"/>
</dbReference>
<evidence type="ECO:0000313" key="2">
    <source>
        <dbReference type="Proteomes" id="UP001303160"/>
    </source>
</evidence>